<keyword evidence="5" id="KW-0808">Transferase</keyword>
<dbReference type="PANTHER" id="PTHR43065">
    <property type="entry name" value="SENSOR HISTIDINE KINASE"/>
    <property type="match status" value="1"/>
</dbReference>
<dbReference type="InterPro" id="IPR003594">
    <property type="entry name" value="HATPase_dom"/>
</dbReference>
<dbReference type="KEGG" id="slim:SCL_2577"/>
<dbReference type="Gene3D" id="3.30.565.10">
    <property type="entry name" value="Histidine kinase-like ATPase, C-terminal domain"/>
    <property type="match status" value="1"/>
</dbReference>
<dbReference type="InterPro" id="IPR036890">
    <property type="entry name" value="HATPase_C_sf"/>
</dbReference>
<dbReference type="InterPro" id="IPR004358">
    <property type="entry name" value="Sig_transdc_His_kin-like_C"/>
</dbReference>
<dbReference type="SMART" id="SM00304">
    <property type="entry name" value="HAMP"/>
    <property type="match status" value="1"/>
</dbReference>
<dbReference type="Gene3D" id="1.10.287.130">
    <property type="match status" value="1"/>
</dbReference>
<dbReference type="InterPro" id="IPR036097">
    <property type="entry name" value="HisK_dim/P_sf"/>
</dbReference>
<dbReference type="PROSITE" id="PS50109">
    <property type="entry name" value="HIS_KIN"/>
    <property type="match status" value="1"/>
</dbReference>
<protein>
    <recommendedName>
        <fullName evidence="3">histidine kinase</fullName>
        <ecNumber evidence="3">2.7.13.3</ecNumber>
    </recommendedName>
</protein>
<dbReference type="SMART" id="SM00388">
    <property type="entry name" value="HisKA"/>
    <property type="match status" value="1"/>
</dbReference>
<evidence type="ECO:0000256" key="10">
    <source>
        <dbReference type="SAM" id="Phobius"/>
    </source>
</evidence>
<keyword evidence="7 13" id="KW-0418">Kinase</keyword>
<gene>
    <name evidence="13" type="ORF">SCL_2577</name>
</gene>
<dbReference type="PRINTS" id="PR00344">
    <property type="entry name" value="BCTRLSENSOR"/>
</dbReference>
<dbReference type="InterPro" id="IPR005467">
    <property type="entry name" value="His_kinase_dom"/>
</dbReference>
<evidence type="ECO:0000256" key="2">
    <source>
        <dbReference type="ARBA" id="ARBA00004370"/>
    </source>
</evidence>
<keyword evidence="10" id="KW-0812">Transmembrane</keyword>
<dbReference type="SUPFAM" id="SSF47384">
    <property type="entry name" value="Homodimeric domain of signal transducing histidine kinase"/>
    <property type="match status" value="1"/>
</dbReference>
<keyword evidence="8" id="KW-0067">ATP-binding</keyword>
<keyword evidence="6" id="KW-0547">Nucleotide-binding</keyword>
<dbReference type="Pfam" id="PF00672">
    <property type="entry name" value="HAMP"/>
    <property type="match status" value="1"/>
</dbReference>
<comment type="subcellular location">
    <subcellularLocation>
        <location evidence="2">Membrane</location>
    </subcellularLocation>
</comment>
<name>A0A1B4XJ75_9GAMM</name>
<feature type="domain" description="HAMP" evidence="12">
    <location>
        <begin position="299"/>
        <end position="351"/>
    </location>
</feature>
<dbReference type="Pfam" id="PF02518">
    <property type="entry name" value="HATPase_c"/>
    <property type="match status" value="1"/>
</dbReference>
<keyword evidence="9" id="KW-0902">Two-component regulatory system</keyword>
<dbReference type="PANTHER" id="PTHR43065:SF10">
    <property type="entry name" value="PEROXIDE STRESS-ACTIVATED HISTIDINE KINASE MAK3"/>
    <property type="match status" value="1"/>
</dbReference>
<dbReference type="RefSeq" id="WP_096361553.1">
    <property type="nucleotide sequence ID" value="NZ_AP014879.1"/>
</dbReference>
<comment type="catalytic activity">
    <reaction evidence="1">
        <text>ATP + protein L-histidine = ADP + protein N-phospho-L-histidine.</text>
        <dbReference type="EC" id="2.7.13.3"/>
    </reaction>
</comment>
<dbReference type="Proteomes" id="UP000243180">
    <property type="component" value="Chromosome"/>
</dbReference>
<dbReference type="OrthoDB" id="1931120at2"/>
<keyword evidence="10" id="KW-0472">Membrane</keyword>
<dbReference type="CDD" id="cd00075">
    <property type="entry name" value="HATPase"/>
    <property type="match status" value="1"/>
</dbReference>
<keyword evidence="14" id="KW-1185">Reference proteome</keyword>
<dbReference type="SUPFAM" id="SSF55874">
    <property type="entry name" value="ATPase domain of HSP90 chaperone/DNA topoisomerase II/histidine kinase"/>
    <property type="match status" value="1"/>
</dbReference>
<dbReference type="SMART" id="SM00387">
    <property type="entry name" value="HATPase_c"/>
    <property type="match status" value="1"/>
</dbReference>
<dbReference type="GO" id="GO:0000155">
    <property type="term" value="F:phosphorelay sensor kinase activity"/>
    <property type="evidence" value="ECO:0007669"/>
    <property type="project" value="InterPro"/>
</dbReference>
<evidence type="ECO:0000259" key="12">
    <source>
        <dbReference type="PROSITE" id="PS50885"/>
    </source>
</evidence>
<evidence type="ECO:0000256" key="3">
    <source>
        <dbReference type="ARBA" id="ARBA00012438"/>
    </source>
</evidence>
<dbReference type="GO" id="GO:0005524">
    <property type="term" value="F:ATP binding"/>
    <property type="evidence" value="ECO:0007669"/>
    <property type="project" value="UniProtKB-KW"/>
</dbReference>
<evidence type="ECO:0000256" key="6">
    <source>
        <dbReference type="ARBA" id="ARBA00022741"/>
    </source>
</evidence>
<evidence type="ECO:0000256" key="1">
    <source>
        <dbReference type="ARBA" id="ARBA00000085"/>
    </source>
</evidence>
<evidence type="ECO:0000256" key="4">
    <source>
        <dbReference type="ARBA" id="ARBA00022553"/>
    </source>
</evidence>
<dbReference type="InterPro" id="IPR003660">
    <property type="entry name" value="HAMP_dom"/>
</dbReference>
<dbReference type="PROSITE" id="PS50885">
    <property type="entry name" value="HAMP"/>
    <property type="match status" value="1"/>
</dbReference>
<reference evidence="13 14" key="1">
    <citation type="submission" date="2015-05" db="EMBL/GenBank/DDBJ databases">
        <title>Complete genome sequence of a sulfur-oxidizing gammaproteobacterium strain HA5.</title>
        <authorList>
            <person name="Miura A."/>
            <person name="Kojima H."/>
            <person name="Fukui M."/>
        </authorList>
    </citation>
    <scope>NUCLEOTIDE SEQUENCE [LARGE SCALE GENOMIC DNA]</scope>
    <source>
        <strain evidence="13 14">HA5</strain>
    </source>
</reference>
<feature type="transmembrane region" description="Helical" evidence="10">
    <location>
        <begin position="278"/>
        <end position="302"/>
    </location>
</feature>
<evidence type="ECO:0000256" key="7">
    <source>
        <dbReference type="ARBA" id="ARBA00022777"/>
    </source>
</evidence>
<dbReference type="CDD" id="cd06225">
    <property type="entry name" value="HAMP"/>
    <property type="match status" value="1"/>
</dbReference>
<keyword evidence="4" id="KW-0597">Phosphoprotein</keyword>
<dbReference type="GO" id="GO:0016020">
    <property type="term" value="C:membrane"/>
    <property type="evidence" value="ECO:0007669"/>
    <property type="project" value="UniProtKB-SubCell"/>
</dbReference>
<dbReference type="Pfam" id="PF00512">
    <property type="entry name" value="HisKA"/>
    <property type="match status" value="1"/>
</dbReference>
<dbReference type="EC" id="2.7.13.3" evidence="3"/>
<dbReference type="Gene3D" id="6.10.340.10">
    <property type="match status" value="1"/>
</dbReference>
<evidence type="ECO:0000256" key="8">
    <source>
        <dbReference type="ARBA" id="ARBA00022840"/>
    </source>
</evidence>
<dbReference type="InterPro" id="IPR003661">
    <property type="entry name" value="HisK_dim/P_dom"/>
</dbReference>
<accession>A0A1B4XJ75</accession>
<dbReference type="InParanoid" id="A0A1B4XJ75"/>
<dbReference type="SUPFAM" id="SSF158472">
    <property type="entry name" value="HAMP domain-like"/>
    <property type="match status" value="1"/>
</dbReference>
<proteinExistence type="predicted"/>
<evidence type="ECO:0000313" key="13">
    <source>
        <dbReference type="EMBL" id="BAV34854.1"/>
    </source>
</evidence>
<feature type="transmembrane region" description="Helical" evidence="10">
    <location>
        <begin position="15"/>
        <end position="35"/>
    </location>
</feature>
<dbReference type="EMBL" id="AP014879">
    <property type="protein sequence ID" value="BAV34854.1"/>
    <property type="molecule type" value="Genomic_DNA"/>
</dbReference>
<feature type="domain" description="Histidine kinase" evidence="11">
    <location>
        <begin position="371"/>
        <end position="577"/>
    </location>
</feature>
<dbReference type="AlphaFoldDB" id="A0A1B4XJ75"/>
<dbReference type="CDD" id="cd00082">
    <property type="entry name" value="HisKA"/>
    <property type="match status" value="1"/>
</dbReference>
<evidence type="ECO:0000256" key="9">
    <source>
        <dbReference type="ARBA" id="ARBA00023012"/>
    </source>
</evidence>
<evidence type="ECO:0000256" key="5">
    <source>
        <dbReference type="ARBA" id="ARBA00022679"/>
    </source>
</evidence>
<evidence type="ECO:0000313" key="14">
    <source>
        <dbReference type="Proteomes" id="UP000243180"/>
    </source>
</evidence>
<sequence>MSFRGFKLGRLQRKVLLVISVIVIVPMLVAGWLAAEWVSISFEKRLQQWIVDAARANQNWLEAYQNDAVILGRVLADDPAYVGRLERDPAEAIPLPVQQISQKLGIDLIQLYSPEKKLLYSSLPMEVKTLWERGQTEAVLKVTRKNKTMLAAVGITPIPRQGKPRYYLVLGSLLGQDFTDELAQLTGLKARLYYREGKNYYDLFSTPGQTIALKHLPASTLARLEKDKKPYYSLEAENGQFRGLYTPIVDPTGRVEAIMFSGLERRGVQEVLTNRVTLFLSISLLGVIIGGLAGLLLSRLVVRPLEYLRNGVMQLAGQNFSASVPVSSNDEFGDLAKAFNAMAARLREARDEQAQRFQKDKLTAMGELSASLAHEIRNPIGIINTSAALLDKPDYAPEKKAELTRMIREESLRVATLVQDFLQLSRHRQPAFAVIDPAQPLERALELALAGMPAITVRKALRHQDAKIQADAGLLQQAWSNILTNALQAMKGKEGKFWLSSGVENGSVYLSVEDNGPGVPPEIMPRLFEPFFTTKEQGTGLGLTIAHTLVEANGGRLEARPPEGNGARFVMRFPVYEAMEIAP</sequence>
<organism evidence="13 14">
    <name type="scientific">Sulfuricaulis limicola</name>
    <dbReference type="NCBI Taxonomy" id="1620215"/>
    <lineage>
        <taxon>Bacteria</taxon>
        <taxon>Pseudomonadati</taxon>
        <taxon>Pseudomonadota</taxon>
        <taxon>Gammaproteobacteria</taxon>
        <taxon>Acidiferrobacterales</taxon>
        <taxon>Acidiferrobacteraceae</taxon>
        <taxon>Sulfuricaulis</taxon>
    </lineage>
</organism>
<keyword evidence="10" id="KW-1133">Transmembrane helix</keyword>
<evidence type="ECO:0000259" key="11">
    <source>
        <dbReference type="PROSITE" id="PS50109"/>
    </source>
</evidence>